<comment type="caution">
    <text evidence="2">The sequence shown here is derived from an EMBL/GenBank/DDBJ whole genome shotgun (WGS) entry which is preliminary data.</text>
</comment>
<gene>
    <name evidence="2" type="ORF">F2P81_023887</name>
</gene>
<dbReference type="Proteomes" id="UP000438429">
    <property type="component" value="Unassembled WGS sequence"/>
</dbReference>
<evidence type="ECO:0000313" key="2">
    <source>
        <dbReference type="EMBL" id="KAF0023257.1"/>
    </source>
</evidence>
<dbReference type="AlphaFoldDB" id="A0A6A4RSJ1"/>
<accession>A0A6A4RSJ1</accession>
<proteinExistence type="predicted"/>
<protein>
    <submittedName>
        <fullName evidence="2">Uncharacterized protein</fullName>
    </submittedName>
</protein>
<name>A0A6A4RSJ1_SCOMX</name>
<organism evidence="2 3">
    <name type="scientific">Scophthalmus maximus</name>
    <name type="common">Turbot</name>
    <name type="synonym">Psetta maxima</name>
    <dbReference type="NCBI Taxonomy" id="52904"/>
    <lineage>
        <taxon>Eukaryota</taxon>
        <taxon>Metazoa</taxon>
        <taxon>Chordata</taxon>
        <taxon>Craniata</taxon>
        <taxon>Vertebrata</taxon>
        <taxon>Euteleostomi</taxon>
        <taxon>Actinopterygii</taxon>
        <taxon>Neopterygii</taxon>
        <taxon>Teleostei</taxon>
        <taxon>Neoteleostei</taxon>
        <taxon>Acanthomorphata</taxon>
        <taxon>Carangaria</taxon>
        <taxon>Pleuronectiformes</taxon>
        <taxon>Pleuronectoidei</taxon>
        <taxon>Scophthalmidae</taxon>
        <taxon>Scophthalmus</taxon>
    </lineage>
</organism>
<feature type="region of interest" description="Disordered" evidence="1">
    <location>
        <begin position="78"/>
        <end position="105"/>
    </location>
</feature>
<evidence type="ECO:0000313" key="3">
    <source>
        <dbReference type="Proteomes" id="UP000438429"/>
    </source>
</evidence>
<reference evidence="2 3" key="1">
    <citation type="submission" date="2019-06" db="EMBL/GenBank/DDBJ databases">
        <title>Draft genomes of female and male turbot (Scophthalmus maximus).</title>
        <authorList>
            <person name="Xu H."/>
            <person name="Xu X.-W."/>
            <person name="Shao C."/>
            <person name="Chen S."/>
        </authorList>
    </citation>
    <scope>NUCLEOTIDE SEQUENCE [LARGE SCALE GENOMIC DNA]</scope>
    <source>
        <strain evidence="2">Ysfricsl-2016a</strain>
        <tissue evidence="2">Blood</tissue>
    </source>
</reference>
<evidence type="ECO:0000256" key="1">
    <source>
        <dbReference type="SAM" id="MobiDB-lite"/>
    </source>
</evidence>
<sequence>MPQFSKGGSNLDATWRGIRLRRKSAIDDSLKSSGKHYAPSVVRDEHSPLMAASRHTLNYPCMLYRLYCGSRVSGLSLRSRTETPLRRGSVPSPPAAGTCKALAAP</sequence>
<dbReference type="EMBL" id="VEVO01000022">
    <property type="protein sequence ID" value="KAF0023257.1"/>
    <property type="molecule type" value="Genomic_DNA"/>
</dbReference>